<evidence type="ECO:0000313" key="1">
    <source>
        <dbReference type="EMBL" id="CUO25306.1"/>
    </source>
</evidence>
<sequence>MIYFIIGVFLFCLITFVLFCILHCSTLYDRLTDDEQQEKFLRLYMDK</sequence>
<evidence type="ECO:0000313" key="2">
    <source>
        <dbReference type="Proteomes" id="UP000095544"/>
    </source>
</evidence>
<accession>A0A174DMR3</accession>
<dbReference type="Proteomes" id="UP000095544">
    <property type="component" value="Unassembled WGS sequence"/>
</dbReference>
<organism evidence="1 2">
    <name type="scientific">Faecalicatena contorta</name>
    <dbReference type="NCBI Taxonomy" id="39482"/>
    <lineage>
        <taxon>Bacteria</taxon>
        <taxon>Bacillati</taxon>
        <taxon>Bacillota</taxon>
        <taxon>Clostridia</taxon>
        <taxon>Lachnospirales</taxon>
        <taxon>Lachnospiraceae</taxon>
        <taxon>Faecalicatena</taxon>
    </lineage>
</organism>
<gene>
    <name evidence="1" type="ORF">ERS852491_01688</name>
</gene>
<name>A0A174DMR3_9FIRM</name>
<proteinExistence type="predicted"/>
<protein>
    <submittedName>
        <fullName evidence="1">Uncharacterized protein</fullName>
    </submittedName>
</protein>
<dbReference type="EMBL" id="CYZU01000012">
    <property type="protein sequence ID" value="CUO25306.1"/>
    <property type="molecule type" value="Genomic_DNA"/>
</dbReference>
<dbReference type="AlphaFoldDB" id="A0A174DMR3"/>
<dbReference type="STRING" id="39482.ERS852491_01688"/>
<reference evidence="1 2" key="1">
    <citation type="submission" date="2015-09" db="EMBL/GenBank/DDBJ databases">
        <authorList>
            <consortium name="Pathogen Informatics"/>
        </authorList>
    </citation>
    <scope>NUCLEOTIDE SEQUENCE [LARGE SCALE GENOMIC DNA]</scope>
    <source>
        <strain evidence="1 2">2789STDY5834876</strain>
    </source>
</reference>
<dbReference type="RefSeq" id="WP_153919697.1">
    <property type="nucleotide sequence ID" value="NZ_BQNQ01000001.1"/>
</dbReference>
<dbReference type="OrthoDB" id="9878731at2"/>
<dbReference type="GeneID" id="93332411"/>